<dbReference type="Proteomes" id="UP001176961">
    <property type="component" value="Unassembled WGS sequence"/>
</dbReference>
<feature type="region of interest" description="Disordered" evidence="1">
    <location>
        <begin position="1"/>
        <end position="26"/>
    </location>
</feature>
<protein>
    <submittedName>
        <fullName evidence="2">Uncharacterized protein</fullName>
    </submittedName>
</protein>
<feature type="compositionally biased region" description="Polar residues" evidence="1">
    <location>
        <begin position="86"/>
        <end position="102"/>
    </location>
</feature>
<feature type="compositionally biased region" description="Basic and acidic residues" evidence="1">
    <location>
        <begin position="13"/>
        <end position="26"/>
    </location>
</feature>
<proteinExistence type="predicted"/>
<reference evidence="2" key="1">
    <citation type="submission" date="2023-07" db="EMBL/GenBank/DDBJ databases">
        <authorList>
            <consortium name="CYATHOMIX"/>
        </authorList>
    </citation>
    <scope>NUCLEOTIDE SEQUENCE</scope>
    <source>
        <strain evidence="2">N/A</strain>
    </source>
</reference>
<dbReference type="AlphaFoldDB" id="A0AA36HBS6"/>
<comment type="caution">
    <text evidence="2">The sequence shown here is derived from an EMBL/GenBank/DDBJ whole genome shotgun (WGS) entry which is preliminary data.</text>
</comment>
<evidence type="ECO:0000313" key="3">
    <source>
        <dbReference type="Proteomes" id="UP001176961"/>
    </source>
</evidence>
<accession>A0AA36HBS6</accession>
<evidence type="ECO:0000313" key="2">
    <source>
        <dbReference type="EMBL" id="CAJ0607757.1"/>
    </source>
</evidence>
<feature type="region of interest" description="Disordered" evidence="1">
    <location>
        <begin position="76"/>
        <end position="102"/>
    </location>
</feature>
<feature type="region of interest" description="Disordered" evidence="1">
    <location>
        <begin position="41"/>
        <end position="60"/>
    </location>
</feature>
<sequence length="102" mass="11157">MSSHRRLGGVAGGRDRADGRTTVGSKEDRWMETWTGARKSCIVDDGTDGEPGIGISTRESEDDFWQDLMDISGRVHMANPQEAQEDAQSGYSVNSNGTSRQH</sequence>
<keyword evidence="3" id="KW-1185">Reference proteome</keyword>
<name>A0AA36HBS6_CYLNA</name>
<organism evidence="2 3">
    <name type="scientific">Cylicocyclus nassatus</name>
    <name type="common">Nematode worm</name>
    <dbReference type="NCBI Taxonomy" id="53992"/>
    <lineage>
        <taxon>Eukaryota</taxon>
        <taxon>Metazoa</taxon>
        <taxon>Ecdysozoa</taxon>
        <taxon>Nematoda</taxon>
        <taxon>Chromadorea</taxon>
        <taxon>Rhabditida</taxon>
        <taxon>Rhabditina</taxon>
        <taxon>Rhabditomorpha</taxon>
        <taxon>Strongyloidea</taxon>
        <taxon>Strongylidae</taxon>
        <taxon>Cylicocyclus</taxon>
    </lineage>
</organism>
<evidence type="ECO:0000256" key="1">
    <source>
        <dbReference type="SAM" id="MobiDB-lite"/>
    </source>
</evidence>
<gene>
    <name evidence="2" type="ORF">CYNAS_LOCUS19740</name>
</gene>
<dbReference type="EMBL" id="CATQJL010000316">
    <property type="protein sequence ID" value="CAJ0607757.1"/>
    <property type="molecule type" value="Genomic_DNA"/>
</dbReference>